<feature type="transmembrane region" description="Helical" evidence="1">
    <location>
        <begin position="66"/>
        <end position="88"/>
    </location>
</feature>
<feature type="transmembrane region" description="Helical" evidence="1">
    <location>
        <begin position="220"/>
        <end position="242"/>
    </location>
</feature>
<dbReference type="Proteomes" id="UP001159428">
    <property type="component" value="Unassembled WGS sequence"/>
</dbReference>
<keyword evidence="3" id="KW-1185">Reference proteome</keyword>
<feature type="transmembrane region" description="Helical" evidence="1">
    <location>
        <begin position="21"/>
        <end position="46"/>
    </location>
</feature>
<gene>
    <name evidence="2" type="ORF">PMEA_00015631</name>
</gene>
<evidence type="ECO:0008006" key="4">
    <source>
        <dbReference type="Google" id="ProtNLM"/>
    </source>
</evidence>
<reference evidence="2 3" key="1">
    <citation type="submission" date="2022-05" db="EMBL/GenBank/DDBJ databases">
        <authorList>
            <consortium name="Genoscope - CEA"/>
            <person name="William W."/>
        </authorList>
    </citation>
    <scope>NUCLEOTIDE SEQUENCE [LARGE SCALE GENOMIC DNA]</scope>
</reference>
<accession>A0AAU9X3C1</accession>
<keyword evidence="1" id="KW-0812">Transmembrane</keyword>
<sequence length="514" mass="55951">MIANSKEQKDSRSSRRIGRRNCLAGVTISLFLSGIALCVVLITLVVPHRECPSCPSFVSEDLKSVWIFMGVAYSLLISGGCIIVILTFRDRRINSPDGSFPEEVETPYTILPQDPGNSSAFVLPPPPVWPVSRFLYYFNDTEAVPSSYCVNCPEPQPSSYEEAVANEAQESTRESITAKKGSLILAFLALLCFGAGVFIFGAVIFLLIRERCNDCKQSSLGKSLSIVAFSSIVFGFGFLGGYCKRSKKFFTRPVAELVVVSAIPAENLEKSPAPVLHDNHVSPRHLYMSSASDLPDYFTAIRNIDGLYSAADAEESMRVLSTARKCSLILLIFALLCFGAGAFNFGIVIVLMAQASCSDCKQSSVGKSDPNTLIQILSTVGLSLFVLGFGLLGGYFRRSKKCCARQVAESVVISTIPAEDLEKSPAPDLQHNDISSSHLFFSTTSDLPDYFTAVANADNLYSTVDAGVWTEDVPNFPPPSYERALEMAALAFTTNEADTNNFKEEDSVSRITMV</sequence>
<keyword evidence="1" id="KW-0472">Membrane</keyword>
<keyword evidence="1" id="KW-1133">Transmembrane helix</keyword>
<dbReference type="AlphaFoldDB" id="A0AAU9X3C1"/>
<evidence type="ECO:0000313" key="2">
    <source>
        <dbReference type="EMBL" id="CAH3133983.1"/>
    </source>
</evidence>
<evidence type="ECO:0000313" key="3">
    <source>
        <dbReference type="Proteomes" id="UP001159428"/>
    </source>
</evidence>
<organism evidence="2 3">
    <name type="scientific">Pocillopora meandrina</name>
    <dbReference type="NCBI Taxonomy" id="46732"/>
    <lineage>
        <taxon>Eukaryota</taxon>
        <taxon>Metazoa</taxon>
        <taxon>Cnidaria</taxon>
        <taxon>Anthozoa</taxon>
        <taxon>Hexacorallia</taxon>
        <taxon>Scleractinia</taxon>
        <taxon>Astrocoeniina</taxon>
        <taxon>Pocilloporidae</taxon>
        <taxon>Pocillopora</taxon>
    </lineage>
</organism>
<comment type="caution">
    <text evidence="2">The sequence shown here is derived from an EMBL/GenBank/DDBJ whole genome shotgun (WGS) entry which is preliminary data.</text>
</comment>
<protein>
    <recommendedName>
        <fullName evidence="4">Transmembrane protein</fullName>
    </recommendedName>
</protein>
<evidence type="ECO:0000256" key="1">
    <source>
        <dbReference type="SAM" id="Phobius"/>
    </source>
</evidence>
<dbReference type="EMBL" id="CALNXJ010000028">
    <property type="protein sequence ID" value="CAH3133983.1"/>
    <property type="molecule type" value="Genomic_DNA"/>
</dbReference>
<name>A0AAU9X3C1_9CNID</name>
<feature type="transmembrane region" description="Helical" evidence="1">
    <location>
        <begin position="183"/>
        <end position="208"/>
    </location>
</feature>
<proteinExistence type="predicted"/>
<feature type="transmembrane region" description="Helical" evidence="1">
    <location>
        <begin position="328"/>
        <end position="353"/>
    </location>
</feature>
<feature type="transmembrane region" description="Helical" evidence="1">
    <location>
        <begin position="373"/>
        <end position="396"/>
    </location>
</feature>